<dbReference type="RefSeq" id="WP_345231193.1">
    <property type="nucleotide sequence ID" value="NZ_BAABIQ010000008.1"/>
</dbReference>
<dbReference type="Pfam" id="PF07642">
    <property type="entry name" value="BBP2"/>
    <property type="match status" value="1"/>
</dbReference>
<protein>
    <recommendedName>
        <fullName evidence="4">Porin</fullName>
    </recommendedName>
</protein>
<feature type="chain" id="PRO_5045982433" description="Porin" evidence="1">
    <location>
        <begin position="23"/>
        <end position="353"/>
    </location>
</feature>
<comment type="caution">
    <text evidence="2">The sequence shown here is derived from an EMBL/GenBank/DDBJ whole genome shotgun (WGS) entry which is preliminary data.</text>
</comment>
<accession>A0ABP9AZV3</accession>
<dbReference type="SUPFAM" id="SSF56935">
    <property type="entry name" value="Porins"/>
    <property type="match status" value="1"/>
</dbReference>
<proteinExistence type="predicted"/>
<keyword evidence="1" id="KW-0732">Signal</keyword>
<keyword evidence="3" id="KW-1185">Reference proteome</keyword>
<organism evidence="2 3">
    <name type="scientific">Olivibacter ginsenosidimutans</name>
    <dbReference type="NCBI Taxonomy" id="1176537"/>
    <lineage>
        <taxon>Bacteria</taxon>
        <taxon>Pseudomonadati</taxon>
        <taxon>Bacteroidota</taxon>
        <taxon>Sphingobacteriia</taxon>
        <taxon>Sphingobacteriales</taxon>
        <taxon>Sphingobacteriaceae</taxon>
        <taxon>Olivibacter</taxon>
    </lineage>
</organism>
<gene>
    <name evidence="2" type="ORF">GCM10023231_15620</name>
</gene>
<dbReference type="EMBL" id="BAABIQ010000008">
    <property type="protein sequence ID" value="GAA4788303.1"/>
    <property type="molecule type" value="Genomic_DNA"/>
</dbReference>
<dbReference type="InterPro" id="IPR011486">
    <property type="entry name" value="BBP2"/>
</dbReference>
<sequence>MKSITKISSTLLFCAAALGANAQDDDNNTLTITGSADLYYKYDFSGYRSEDGTSNIPTAFANEQNSISLGMLDLAISKKVNKASFVGEVAFGPRGQEQSLLAGKGGDSFHLQNLYVSYDFTDKFSMTAGFMGTFIGYEIISPTGNFNYSTSYLFSMGPFQNAGIKGTYTFSDQVSLMVGLFNDWNEYEDFNGVSHVGAQLHLSPLDGWDAYFNFLSGHSAPEASGTGTIFDLTTSYQITEAFKLGLNGANYKISDEEGGYHGGALYAQYAFSDVASLGIRGEYFKNKDTKEDEVTVAGSSVKAVTLSGNIKAGPLTLIPEVRFDKGSGEMFMKKDLSPTKNASQFSIAAVYAF</sequence>
<evidence type="ECO:0000313" key="3">
    <source>
        <dbReference type="Proteomes" id="UP001501411"/>
    </source>
</evidence>
<reference evidence="3" key="1">
    <citation type="journal article" date="2019" name="Int. J. Syst. Evol. Microbiol.">
        <title>The Global Catalogue of Microorganisms (GCM) 10K type strain sequencing project: providing services to taxonomists for standard genome sequencing and annotation.</title>
        <authorList>
            <consortium name="The Broad Institute Genomics Platform"/>
            <consortium name="The Broad Institute Genome Sequencing Center for Infectious Disease"/>
            <person name="Wu L."/>
            <person name="Ma J."/>
        </authorList>
    </citation>
    <scope>NUCLEOTIDE SEQUENCE [LARGE SCALE GENOMIC DNA]</scope>
    <source>
        <strain evidence="3">JCM 18200</strain>
    </source>
</reference>
<dbReference type="Gene3D" id="2.40.160.10">
    <property type="entry name" value="Porin"/>
    <property type="match status" value="1"/>
</dbReference>
<evidence type="ECO:0000256" key="1">
    <source>
        <dbReference type="SAM" id="SignalP"/>
    </source>
</evidence>
<evidence type="ECO:0000313" key="2">
    <source>
        <dbReference type="EMBL" id="GAA4788303.1"/>
    </source>
</evidence>
<dbReference type="Proteomes" id="UP001501411">
    <property type="component" value="Unassembled WGS sequence"/>
</dbReference>
<dbReference type="InterPro" id="IPR023614">
    <property type="entry name" value="Porin_dom_sf"/>
</dbReference>
<evidence type="ECO:0008006" key="4">
    <source>
        <dbReference type="Google" id="ProtNLM"/>
    </source>
</evidence>
<name>A0ABP9AZV3_9SPHI</name>
<feature type="signal peptide" evidence="1">
    <location>
        <begin position="1"/>
        <end position="22"/>
    </location>
</feature>